<keyword evidence="3" id="KW-1185">Reference proteome</keyword>
<feature type="compositionally biased region" description="Polar residues" evidence="1">
    <location>
        <begin position="76"/>
        <end position="89"/>
    </location>
</feature>
<reference evidence="2" key="1">
    <citation type="thesis" date="2020" institute="ProQuest LLC" country="789 East Eisenhower Parkway, Ann Arbor, MI, USA">
        <title>Comparative Genomics and Chromosome Evolution.</title>
        <authorList>
            <person name="Mudd A.B."/>
        </authorList>
    </citation>
    <scope>NUCLEOTIDE SEQUENCE</scope>
    <source>
        <strain evidence="2">HN-11 Male</strain>
        <tissue evidence="2">Kidney and liver</tissue>
    </source>
</reference>
<dbReference type="OrthoDB" id="79830at2759"/>
<name>A0A8J6E8A7_ELECQ</name>
<organism evidence="2 3">
    <name type="scientific">Eleutherodactylus coqui</name>
    <name type="common">Puerto Rican coqui</name>
    <dbReference type="NCBI Taxonomy" id="57060"/>
    <lineage>
        <taxon>Eukaryota</taxon>
        <taxon>Metazoa</taxon>
        <taxon>Chordata</taxon>
        <taxon>Craniata</taxon>
        <taxon>Vertebrata</taxon>
        <taxon>Euteleostomi</taxon>
        <taxon>Amphibia</taxon>
        <taxon>Batrachia</taxon>
        <taxon>Anura</taxon>
        <taxon>Neobatrachia</taxon>
        <taxon>Hyloidea</taxon>
        <taxon>Eleutherodactylidae</taxon>
        <taxon>Eleutherodactylinae</taxon>
        <taxon>Eleutherodactylus</taxon>
        <taxon>Eleutherodactylus</taxon>
    </lineage>
</organism>
<evidence type="ECO:0000256" key="1">
    <source>
        <dbReference type="SAM" id="MobiDB-lite"/>
    </source>
</evidence>
<evidence type="ECO:0000313" key="2">
    <source>
        <dbReference type="EMBL" id="KAG9461528.1"/>
    </source>
</evidence>
<feature type="region of interest" description="Disordered" evidence="1">
    <location>
        <begin position="1"/>
        <end position="110"/>
    </location>
</feature>
<dbReference type="Proteomes" id="UP000770717">
    <property type="component" value="Unassembled WGS sequence"/>
</dbReference>
<gene>
    <name evidence="2" type="ORF">GDO78_016555</name>
</gene>
<feature type="compositionally biased region" description="Polar residues" evidence="1">
    <location>
        <begin position="46"/>
        <end position="67"/>
    </location>
</feature>
<proteinExistence type="predicted"/>
<dbReference type="EMBL" id="WNTK01020115">
    <property type="protein sequence ID" value="KAG9461528.1"/>
    <property type="molecule type" value="Genomic_DNA"/>
</dbReference>
<accession>A0A8J6E8A7</accession>
<protein>
    <submittedName>
        <fullName evidence="2">Uncharacterized protein</fullName>
    </submittedName>
</protein>
<sequence>MSSPLAEPPKYHAPDAPTRQLADSLSYPKFSTPASIGKIMRERGSHSTTKSPDEAQVTNSTSSNREFTFSAPIVKSTESNAQPPGSSVEASYHPVTPKSVEHSTPSAVSVPKRFRLNRRLFQQKDFADRKRP</sequence>
<evidence type="ECO:0000313" key="3">
    <source>
        <dbReference type="Proteomes" id="UP000770717"/>
    </source>
</evidence>
<dbReference type="AlphaFoldDB" id="A0A8J6E8A7"/>
<comment type="caution">
    <text evidence="2">The sequence shown here is derived from an EMBL/GenBank/DDBJ whole genome shotgun (WGS) entry which is preliminary data.</text>
</comment>